<comment type="caution">
    <text evidence="1">The sequence shown here is derived from an EMBL/GenBank/DDBJ whole genome shotgun (WGS) entry which is preliminary data.</text>
</comment>
<dbReference type="InterPro" id="IPR036768">
    <property type="entry name" value="PolIII_chi_sf"/>
</dbReference>
<dbReference type="InterPro" id="IPR007459">
    <property type="entry name" value="DNA_pol3_chi"/>
</dbReference>
<sequence length="146" mass="16540">MQVDFYQLDGDPVERVLPAIAQKLLDQGDRLVVIDGREGYLVRLSHALWDWKPESFLAHGVAGEGDEAMQPVLLAREGGAPANGARHIALTDGLWRDEALGYDRAFFFFDEQTLEAARACWRMVKGKDGVEPRFWRQEGRRWVQAA</sequence>
<name>A0A7W6FQ87_9SPHN</name>
<dbReference type="GO" id="GO:0006260">
    <property type="term" value="P:DNA replication"/>
    <property type="evidence" value="ECO:0007669"/>
    <property type="project" value="InterPro"/>
</dbReference>
<dbReference type="GO" id="GO:0003677">
    <property type="term" value="F:DNA binding"/>
    <property type="evidence" value="ECO:0007669"/>
    <property type="project" value="InterPro"/>
</dbReference>
<dbReference type="Pfam" id="PF04364">
    <property type="entry name" value="DNA_pol3_chi"/>
    <property type="match status" value="1"/>
</dbReference>
<dbReference type="EMBL" id="JACIDT010000006">
    <property type="protein sequence ID" value="MBB3926427.1"/>
    <property type="molecule type" value="Genomic_DNA"/>
</dbReference>
<dbReference type="GO" id="GO:0032298">
    <property type="term" value="P:positive regulation of DNA-templated DNA replication initiation"/>
    <property type="evidence" value="ECO:0007669"/>
    <property type="project" value="TreeGrafter"/>
</dbReference>
<keyword evidence="2" id="KW-1185">Reference proteome</keyword>
<dbReference type="GO" id="GO:0003887">
    <property type="term" value="F:DNA-directed DNA polymerase activity"/>
    <property type="evidence" value="ECO:0007669"/>
    <property type="project" value="UniProtKB-EC"/>
</dbReference>
<dbReference type="PANTHER" id="PTHR38767">
    <property type="entry name" value="DNA POLYMERASE III SUBUNIT CHI"/>
    <property type="match status" value="1"/>
</dbReference>
<protein>
    <submittedName>
        <fullName evidence="1">DNA polymerase-3 subunit chi</fullName>
        <ecNumber evidence="1">2.7.7.7</ecNumber>
    </submittedName>
</protein>
<dbReference type="AlphaFoldDB" id="A0A7W6FQ87"/>
<gene>
    <name evidence="1" type="ORF">GGR43_002144</name>
</gene>
<reference evidence="1 2" key="1">
    <citation type="submission" date="2020-08" db="EMBL/GenBank/DDBJ databases">
        <title>Genomic Encyclopedia of Type Strains, Phase IV (KMG-IV): sequencing the most valuable type-strain genomes for metagenomic binning, comparative biology and taxonomic classification.</title>
        <authorList>
            <person name="Goeker M."/>
        </authorList>
    </citation>
    <scope>NUCLEOTIDE SEQUENCE [LARGE SCALE GENOMIC DNA]</scope>
    <source>
        <strain evidence="1 2">DSM 26189</strain>
    </source>
</reference>
<dbReference type="Gene3D" id="3.40.50.10110">
    <property type="entry name" value="DNA polymerase III subunit chi"/>
    <property type="match status" value="1"/>
</dbReference>
<evidence type="ECO:0000313" key="1">
    <source>
        <dbReference type="EMBL" id="MBB3926427.1"/>
    </source>
</evidence>
<keyword evidence="1" id="KW-0548">Nucleotidyltransferase</keyword>
<dbReference type="Proteomes" id="UP000571950">
    <property type="component" value="Unassembled WGS sequence"/>
</dbReference>
<organism evidence="1 2">
    <name type="scientific">Sphingobium jiangsuense</name>
    <dbReference type="NCBI Taxonomy" id="870476"/>
    <lineage>
        <taxon>Bacteria</taxon>
        <taxon>Pseudomonadati</taxon>
        <taxon>Pseudomonadota</taxon>
        <taxon>Alphaproteobacteria</taxon>
        <taxon>Sphingomonadales</taxon>
        <taxon>Sphingomonadaceae</taxon>
        <taxon>Sphingobium</taxon>
    </lineage>
</organism>
<accession>A0A7W6FQ87</accession>
<dbReference type="PANTHER" id="PTHR38767:SF1">
    <property type="entry name" value="DNA POLYMERASE III SUBUNIT CHI"/>
    <property type="match status" value="1"/>
</dbReference>
<evidence type="ECO:0000313" key="2">
    <source>
        <dbReference type="Proteomes" id="UP000571950"/>
    </source>
</evidence>
<dbReference type="EC" id="2.7.7.7" evidence="1"/>
<dbReference type="SUPFAM" id="SSF102400">
    <property type="entry name" value="DNA polymerase III chi subunit"/>
    <property type="match status" value="1"/>
</dbReference>
<proteinExistence type="predicted"/>
<dbReference type="RefSeq" id="WP_188071921.1">
    <property type="nucleotide sequence ID" value="NZ_BSPS01000006.1"/>
</dbReference>
<keyword evidence="1" id="KW-0808">Transferase</keyword>